<dbReference type="AlphaFoldDB" id="A0A164USY4"/>
<evidence type="ECO:0000313" key="2">
    <source>
        <dbReference type="Proteomes" id="UP000076858"/>
    </source>
</evidence>
<gene>
    <name evidence="1" type="ORF">APZ42_023559</name>
</gene>
<accession>A0A164USY4</accession>
<organism evidence="1 2">
    <name type="scientific">Daphnia magna</name>
    <dbReference type="NCBI Taxonomy" id="35525"/>
    <lineage>
        <taxon>Eukaryota</taxon>
        <taxon>Metazoa</taxon>
        <taxon>Ecdysozoa</taxon>
        <taxon>Arthropoda</taxon>
        <taxon>Crustacea</taxon>
        <taxon>Branchiopoda</taxon>
        <taxon>Diplostraca</taxon>
        <taxon>Cladocera</taxon>
        <taxon>Anomopoda</taxon>
        <taxon>Daphniidae</taxon>
        <taxon>Daphnia</taxon>
    </lineage>
</organism>
<dbReference type="Proteomes" id="UP000076858">
    <property type="component" value="Unassembled WGS sequence"/>
</dbReference>
<keyword evidence="2" id="KW-1185">Reference proteome</keyword>
<proteinExistence type="predicted"/>
<reference evidence="1 2" key="1">
    <citation type="submission" date="2016-03" db="EMBL/GenBank/DDBJ databases">
        <title>EvidentialGene: Evidence-directed Construction of Genes on Genomes.</title>
        <authorList>
            <person name="Gilbert D.G."/>
            <person name="Choi J.-H."/>
            <person name="Mockaitis K."/>
            <person name="Colbourne J."/>
            <person name="Pfrender M."/>
        </authorList>
    </citation>
    <scope>NUCLEOTIDE SEQUENCE [LARGE SCALE GENOMIC DNA]</scope>
    <source>
        <strain evidence="1 2">Xinb3</strain>
        <tissue evidence="1">Complete organism</tissue>
    </source>
</reference>
<evidence type="ECO:0000313" key="1">
    <source>
        <dbReference type="EMBL" id="KZS11639.1"/>
    </source>
</evidence>
<comment type="caution">
    <text evidence="1">The sequence shown here is derived from an EMBL/GenBank/DDBJ whole genome shotgun (WGS) entry which is preliminary data.</text>
</comment>
<name>A0A164USY4_9CRUS</name>
<protein>
    <submittedName>
        <fullName evidence="1">Uncharacterized protein</fullName>
    </submittedName>
</protein>
<sequence length="78" mass="8990">MKSPFPATISFPTALMSNTLTLCQPNYFRLTVYFIYSGESRTLFWPLSECFFYLCPVSFCVDSSRKNNDDMQLLLGSH</sequence>
<dbReference type="EMBL" id="LRGB01001574">
    <property type="protein sequence ID" value="KZS11639.1"/>
    <property type="molecule type" value="Genomic_DNA"/>
</dbReference>